<evidence type="ECO:0000313" key="6">
    <source>
        <dbReference type="EMBL" id="KAJ8912258.1"/>
    </source>
</evidence>
<dbReference type="SUPFAM" id="SSF143800">
    <property type="entry name" value="L28p-like"/>
    <property type="match status" value="1"/>
</dbReference>
<protein>
    <recommendedName>
        <fullName evidence="4">Large ribosomal subunit protein bL28m</fullName>
    </recommendedName>
    <alternativeName>
        <fullName evidence="5">39S ribosomal protein L28, mitochondrial</fullName>
    </alternativeName>
</protein>
<evidence type="ECO:0000256" key="4">
    <source>
        <dbReference type="ARBA" id="ARBA00035269"/>
    </source>
</evidence>
<dbReference type="InterPro" id="IPR034704">
    <property type="entry name" value="Ribosomal_bL28/bL31-like_sf"/>
</dbReference>
<reference evidence="6 7" key="1">
    <citation type="journal article" date="2023" name="Insect Mol. Biol.">
        <title>Genome sequencing provides insights into the evolution of gene families encoding plant cell wall-degrading enzymes in longhorned beetles.</title>
        <authorList>
            <person name="Shin N.R."/>
            <person name="Okamura Y."/>
            <person name="Kirsch R."/>
            <person name="Pauchet Y."/>
        </authorList>
    </citation>
    <scope>NUCLEOTIDE SEQUENCE [LARGE SCALE GENOMIC DNA]</scope>
    <source>
        <strain evidence="6">EAD_L_NR</strain>
    </source>
</reference>
<name>A0AAV8VDQ6_9CUCU</name>
<dbReference type="PANTHER" id="PTHR13528:SF2">
    <property type="entry name" value="LARGE RIBOSOMAL SUBUNIT PROTEIN BL28M"/>
    <property type="match status" value="1"/>
</dbReference>
<keyword evidence="7" id="KW-1185">Reference proteome</keyword>
<dbReference type="PANTHER" id="PTHR13528">
    <property type="entry name" value="39S RIBOSOMAL PROTEIN L28, MITOCHONDRIAL"/>
    <property type="match status" value="1"/>
</dbReference>
<gene>
    <name evidence="6" type="ORF">NQ315_008849</name>
</gene>
<dbReference type="InterPro" id="IPR026569">
    <property type="entry name" value="Ribosomal_bL28"/>
</dbReference>
<evidence type="ECO:0000256" key="2">
    <source>
        <dbReference type="ARBA" id="ARBA00022980"/>
    </source>
</evidence>
<keyword evidence="2" id="KW-0689">Ribosomal protein</keyword>
<organism evidence="6 7">
    <name type="scientific">Exocentrus adspersus</name>
    <dbReference type="NCBI Taxonomy" id="1586481"/>
    <lineage>
        <taxon>Eukaryota</taxon>
        <taxon>Metazoa</taxon>
        <taxon>Ecdysozoa</taxon>
        <taxon>Arthropoda</taxon>
        <taxon>Hexapoda</taxon>
        <taxon>Insecta</taxon>
        <taxon>Pterygota</taxon>
        <taxon>Neoptera</taxon>
        <taxon>Endopterygota</taxon>
        <taxon>Coleoptera</taxon>
        <taxon>Polyphaga</taxon>
        <taxon>Cucujiformia</taxon>
        <taxon>Chrysomeloidea</taxon>
        <taxon>Cerambycidae</taxon>
        <taxon>Lamiinae</taxon>
        <taxon>Acanthocinini</taxon>
        <taxon>Exocentrus</taxon>
    </lineage>
</organism>
<evidence type="ECO:0000256" key="5">
    <source>
        <dbReference type="ARBA" id="ARBA00035538"/>
    </source>
</evidence>
<sequence length="275" mass="32094">MASKSVKTLGIFQKPTLFNKGIGALLPEAYKKFYKEWRFTEPTAVHYVPEPGRWKRDEVTGQVLPVQNVPIPLMYPKEHNNQMWGGEGIIQGFYQEGYQRRVPRFWLPILKRTVVYSEVLNKYMSVIVTNRTIDLINSNYGFDHYLLKTPACDLKSLLPLKLKRKVLQELQEGCPTYADQPEKQKEILKRYQSYLAAYTPEEIKWYGYSYTEACKMLRKQMSEQVKVVPLKQVYRSQLIEKLKAEKIEAASASSELEESGSWLRKINPFGKKHET</sequence>
<dbReference type="EMBL" id="JANEYG010000137">
    <property type="protein sequence ID" value="KAJ8912258.1"/>
    <property type="molecule type" value="Genomic_DNA"/>
</dbReference>
<keyword evidence="3" id="KW-0687">Ribonucleoprotein</keyword>
<dbReference type="Proteomes" id="UP001159042">
    <property type="component" value="Unassembled WGS sequence"/>
</dbReference>
<evidence type="ECO:0000256" key="3">
    <source>
        <dbReference type="ARBA" id="ARBA00023274"/>
    </source>
</evidence>
<dbReference type="GO" id="GO:0005762">
    <property type="term" value="C:mitochondrial large ribosomal subunit"/>
    <property type="evidence" value="ECO:0007669"/>
    <property type="project" value="TreeGrafter"/>
</dbReference>
<dbReference type="AlphaFoldDB" id="A0AAV8VDQ6"/>
<evidence type="ECO:0000256" key="1">
    <source>
        <dbReference type="ARBA" id="ARBA00008760"/>
    </source>
</evidence>
<dbReference type="GO" id="GO:0003735">
    <property type="term" value="F:structural constituent of ribosome"/>
    <property type="evidence" value="ECO:0007669"/>
    <property type="project" value="InterPro"/>
</dbReference>
<comment type="similarity">
    <text evidence="1">Belongs to the bacterial ribosomal protein bL28 family.</text>
</comment>
<comment type="caution">
    <text evidence="6">The sequence shown here is derived from an EMBL/GenBank/DDBJ whole genome shotgun (WGS) entry which is preliminary data.</text>
</comment>
<accession>A0AAV8VDQ6</accession>
<evidence type="ECO:0000313" key="7">
    <source>
        <dbReference type="Proteomes" id="UP001159042"/>
    </source>
</evidence>
<proteinExistence type="inferred from homology"/>